<organism evidence="2">
    <name type="scientific">Demequina capsici</name>
    <dbReference type="NCBI Taxonomy" id="3075620"/>
    <lineage>
        <taxon>Bacteria</taxon>
        <taxon>Bacillati</taxon>
        <taxon>Actinomycetota</taxon>
        <taxon>Actinomycetes</taxon>
        <taxon>Micrococcales</taxon>
        <taxon>Demequinaceae</taxon>
        <taxon>Demequina</taxon>
    </lineage>
</organism>
<evidence type="ECO:0000256" key="1">
    <source>
        <dbReference type="SAM" id="MobiDB-lite"/>
    </source>
</evidence>
<dbReference type="Gene3D" id="3.40.50.300">
    <property type="entry name" value="P-loop containing nucleotide triphosphate hydrolases"/>
    <property type="match status" value="1"/>
</dbReference>
<accession>A0AA96FCP4</accession>
<feature type="region of interest" description="Disordered" evidence="1">
    <location>
        <begin position="1"/>
        <end position="28"/>
    </location>
</feature>
<gene>
    <name evidence="2" type="ORF">RN607_05445</name>
</gene>
<dbReference type="KEGG" id="dcp:RN607_05445"/>
<dbReference type="AlphaFoldDB" id="A0AA96FCP4"/>
<evidence type="ECO:0000313" key="2">
    <source>
        <dbReference type="EMBL" id="WNM28446.1"/>
    </source>
</evidence>
<dbReference type="SUPFAM" id="SSF52540">
    <property type="entry name" value="P-loop containing nucleoside triphosphate hydrolases"/>
    <property type="match status" value="1"/>
</dbReference>
<feature type="compositionally biased region" description="Polar residues" evidence="1">
    <location>
        <begin position="1"/>
        <end position="18"/>
    </location>
</feature>
<dbReference type="Proteomes" id="UP001303408">
    <property type="component" value="Chromosome"/>
</dbReference>
<feature type="region of interest" description="Disordered" evidence="1">
    <location>
        <begin position="288"/>
        <end position="318"/>
    </location>
</feature>
<name>A0AA96FCP4_9MICO</name>
<dbReference type="InterPro" id="IPR027417">
    <property type="entry name" value="P-loop_NTPase"/>
</dbReference>
<reference evidence="2" key="1">
    <citation type="submission" date="2023-09" db="EMBL/GenBank/DDBJ databases">
        <title>Demequina sp. a novel bacteria isolated from Capsicum annuum.</title>
        <authorList>
            <person name="Humaira Z."/>
            <person name="Lee J."/>
            <person name="Cho D."/>
        </authorList>
    </citation>
    <scope>NUCLEOTIDE SEQUENCE</scope>
    <source>
        <strain evidence="2">PMTSA13</strain>
    </source>
</reference>
<dbReference type="EMBL" id="CP134880">
    <property type="protein sequence ID" value="WNM28446.1"/>
    <property type="molecule type" value="Genomic_DNA"/>
</dbReference>
<protein>
    <submittedName>
        <fullName evidence="2">AAA family ATPase</fullName>
    </submittedName>
</protein>
<proteinExistence type="predicted"/>
<dbReference type="Pfam" id="PF13481">
    <property type="entry name" value="AAA_25"/>
    <property type="match status" value="1"/>
</dbReference>
<dbReference type="RefSeq" id="WP_313544865.1">
    <property type="nucleotide sequence ID" value="NZ_CP134880.1"/>
</dbReference>
<sequence length="382" mass="40630">MTTFPGNAAETTSNTADESVTGYPPPTVGTPVTLYADVSQVLDGDEPRGAKPVYGYCSDGVAIFYAGQVNVLFGDPESGKTMLALAVAAALVTRGYRVAIIDLDHNGAHAIVDRLIDLGADEDNLRGLEHFRYVDPDDGSHVLDVVKDLTAWGVNYVLVDSIGELVPAFGGASNSPDDYTRVHRMVLTPLAKAGACVVAIDHLAKNTESRAMGATGTAAKKRAIGGTMLRVTVADAFTPGKGGSAHVTIAKDRHGGLRAHRPTGDKEPLAATFRMTADYANPWELIAPTTTDRNPLEAAPASDVDEMDKLDPPPTSVRDARTRLRWNNQRTTVAFRDWKRYRVTDSKGAETGNTDCTTCGTALTDIDVMGGFTTHPSCEPTA</sequence>